<dbReference type="Gene3D" id="3.90.470.20">
    <property type="entry name" value="4'-phosphopantetheinyl transferase domain"/>
    <property type="match status" value="1"/>
</dbReference>
<keyword evidence="4" id="KW-1185">Reference proteome</keyword>
<dbReference type="Pfam" id="PF01648">
    <property type="entry name" value="ACPS"/>
    <property type="match status" value="1"/>
</dbReference>
<dbReference type="GO" id="GO:0016740">
    <property type="term" value="F:transferase activity"/>
    <property type="evidence" value="ECO:0007669"/>
    <property type="project" value="UniProtKB-KW"/>
</dbReference>
<dbReference type="PROSITE" id="PS51257">
    <property type="entry name" value="PROKAR_LIPOPROTEIN"/>
    <property type="match status" value="1"/>
</dbReference>
<dbReference type="RefSeq" id="WP_282722079.1">
    <property type="nucleotide sequence ID" value="NZ_JASCQO010000038.1"/>
</dbReference>
<dbReference type="InterPro" id="IPR037143">
    <property type="entry name" value="4-PPantetheinyl_Trfase_dom_sf"/>
</dbReference>
<comment type="caution">
    <text evidence="3">The sequence shown here is derived from an EMBL/GenBank/DDBJ whole genome shotgun (WGS) entry which is preliminary data.</text>
</comment>
<dbReference type="EMBL" id="JASCQO010000038">
    <property type="protein sequence ID" value="MDI5934602.1"/>
    <property type="molecule type" value="Genomic_DNA"/>
</dbReference>
<protein>
    <submittedName>
        <fullName evidence="3">4-phosphopantetheinyl transferase</fullName>
    </submittedName>
</protein>
<evidence type="ECO:0000256" key="1">
    <source>
        <dbReference type="ARBA" id="ARBA00022679"/>
    </source>
</evidence>
<sequence>MKAHLELILAQAPAGSSGACLSRLGRELLSRLAARRGLDCPLADWSPRGQGAPRHPSLPMPWRACLSHRDGRVVAGLATVPVGIDLEHARPRHGARLAELVDLLPEARVRRAILEAASPLGAFYRAWTLHEALFKLDSLAGRPPGSVLETRLSRLLPGGEVQAWQWQHGGWTLSICSRQRRLCIRSLPRLAITPETVMGWITASPRNSPSLCGARYLGPPRV</sequence>
<reference evidence="3 4" key="1">
    <citation type="submission" date="2023-04" db="EMBL/GenBank/DDBJ databases">
        <title>Halomonas strains isolated from rhizosphere soil.</title>
        <authorList>
            <person name="Xu L."/>
            <person name="Sun J.-Q."/>
        </authorList>
    </citation>
    <scope>NUCLEOTIDE SEQUENCE [LARGE SCALE GENOMIC DNA]</scope>
    <source>
        <strain evidence="3 4">LN1S58</strain>
    </source>
</reference>
<dbReference type="SUPFAM" id="SSF56214">
    <property type="entry name" value="4'-phosphopantetheinyl transferase"/>
    <property type="match status" value="1"/>
</dbReference>
<evidence type="ECO:0000259" key="2">
    <source>
        <dbReference type="Pfam" id="PF01648"/>
    </source>
</evidence>
<keyword evidence="1 3" id="KW-0808">Transferase</keyword>
<gene>
    <name evidence="3" type="ORF">QLQ84_12475</name>
</gene>
<proteinExistence type="predicted"/>
<name>A0ABT6VKU8_9GAMM</name>
<evidence type="ECO:0000313" key="4">
    <source>
        <dbReference type="Proteomes" id="UP001244242"/>
    </source>
</evidence>
<accession>A0ABT6VKU8</accession>
<organism evidence="3 4">
    <name type="scientific">Halomonas kalidii</name>
    <dbReference type="NCBI Taxonomy" id="3043293"/>
    <lineage>
        <taxon>Bacteria</taxon>
        <taxon>Pseudomonadati</taxon>
        <taxon>Pseudomonadota</taxon>
        <taxon>Gammaproteobacteria</taxon>
        <taxon>Oceanospirillales</taxon>
        <taxon>Halomonadaceae</taxon>
        <taxon>Halomonas</taxon>
    </lineage>
</organism>
<dbReference type="InterPro" id="IPR008278">
    <property type="entry name" value="4-PPantetheinyl_Trfase_dom"/>
</dbReference>
<dbReference type="Proteomes" id="UP001244242">
    <property type="component" value="Unassembled WGS sequence"/>
</dbReference>
<feature type="domain" description="4'-phosphopantetheinyl transferase" evidence="2">
    <location>
        <begin position="81"/>
        <end position="137"/>
    </location>
</feature>
<evidence type="ECO:0000313" key="3">
    <source>
        <dbReference type="EMBL" id="MDI5934602.1"/>
    </source>
</evidence>